<accession>A0ABR0KJL3</accession>
<evidence type="ECO:0000313" key="2">
    <source>
        <dbReference type="EMBL" id="KAK5096531.1"/>
    </source>
</evidence>
<protein>
    <recommendedName>
        <fullName evidence="4">F-box domain-containing protein</fullName>
    </recommendedName>
</protein>
<comment type="caution">
    <text evidence="2">The sequence shown here is derived from an EMBL/GenBank/DDBJ whole genome shotgun (WGS) entry which is preliminary data.</text>
</comment>
<dbReference type="Proteomes" id="UP001345013">
    <property type="component" value="Unassembled WGS sequence"/>
</dbReference>
<evidence type="ECO:0000256" key="1">
    <source>
        <dbReference type="SAM" id="MobiDB-lite"/>
    </source>
</evidence>
<organism evidence="2 3">
    <name type="scientific">Lithohypha guttulata</name>
    <dbReference type="NCBI Taxonomy" id="1690604"/>
    <lineage>
        <taxon>Eukaryota</taxon>
        <taxon>Fungi</taxon>
        <taxon>Dikarya</taxon>
        <taxon>Ascomycota</taxon>
        <taxon>Pezizomycotina</taxon>
        <taxon>Eurotiomycetes</taxon>
        <taxon>Chaetothyriomycetidae</taxon>
        <taxon>Chaetothyriales</taxon>
        <taxon>Trichomeriaceae</taxon>
        <taxon>Lithohypha</taxon>
    </lineage>
</organism>
<evidence type="ECO:0008006" key="4">
    <source>
        <dbReference type="Google" id="ProtNLM"/>
    </source>
</evidence>
<feature type="region of interest" description="Disordered" evidence="1">
    <location>
        <begin position="455"/>
        <end position="481"/>
    </location>
</feature>
<name>A0ABR0KJL3_9EURO</name>
<proteinExistence type="predicted"/>
<feature type="compositionally biased region" description="Acidic residues" evidence="1">
    <location>
        <begin position="460"/>
        <end position="481"/>
    </location>
</feature>
<keyword evidence="3" id="KW-1185">Reference proteome</keyword>
<gene>
    <name evidence="2" type="ORF">LTR24_002597</name>
</gene>
<dbReference type="EMBL" id="JAVRRG010000022">
    <property type="protein sequence ID" value="KAK5096531.1"/>
    <property type="molecule type" value="Genomic_DNA"/>
</dbReference>
<evidence type="ECO:0000313" key="3">
    <source>
        <dbReference type="Proteomes" id="UP001345013"/>
    </source>
</evidence>
<sequence length="481" mass="55647">MSSSYLGREHGDLGMATTNAARFISRLRSRGRFSRQPSRQPSRTFLEDFKPVLFTFTVCAVLYLAEWSWVRVYPQIRDNSRHITVTVHNWIFRSHQLAETDHMNEYKELHHIGSFIHTCHEQSQSPLFGLLPAEIRDIIYSYTFADYEDLENLYDFNTCYRRPGHFGPSKSHTALLQTCQVIYNNCWYMPWTSAQQTFFLAWYVRRPPMSRTTEELESAVRLIKSLHHPDVPARAKEIANVQVFAQLCELKDGGPLSKILDIEHFMPRSITITVRHTDIWGWENDSPISMYGSQWVCNCRFPASVTNICFQLESLERKKEQVDSIMAQIREGWYFTRTDGVHLVPSVTGSSSETWTGSSTWEHERWVRDEDDGEPGKIRYHIASLCFTPADMTDIESRTAREKCTLCDGLDVPREIADRTRAVRRVPPLNVVDMEQAGVTSDTPASEAIQMVREFHNQDPGEDEDEDGYVYAEQDTDEETD</sequence>
<reference evidence="2 3" key="1">
    <citation type="submission" date="2023-08" db="EMBL/GenBank/DDBJ databases">
        <title>Black Yeasts Isolated from many extreme environments.</title>
        <authorList>
            <person name="Coleine C."/>
            <person name="Stajich J.E."/>
            <person name="Selbmann L."/>
        </authorList>
    </citation>
    <scope>NUCLEOTIDE SEQUENCE [LARGE SCALE GENOMIC DNA]</scope>
    <source>
        <strain evidence="2 3">CCFEE 5885</strain>
    </source>
</reference>